<dbReference type="Gene3D" id="3.40.190.10">
    <property type="entry name" value="Periplasmic binding protein-like II"/>
    <property type="match status" value="2"/>
</dbReference>
<dbReference type="PRINTS" id="PR00909">
    <property type="entry name" value="SPERMDNBNDNG"/>
</dbReference>
<dbReference type="GO" id="GO:0042597">
    <property type="term" value="C:periplasmic space"/>
    <property type="evidence" value="ECO:0007669"/>
    <property type="project" value="UniProtKB-SubCell"/>
</dbReference>
<sequence>MAAAVALVPALAGAQDKTLNVYNWSDYIAEDTLANFEAATGIKVTYDVFDSNEVLEAKLLSGRTGYDVVVPTSTFLARQIQAGVFQKLDMSKLPNHGNLDPNLLAKLSSLDPDNAYAVPYLWGTTGIGINVKKVKERLGEDFPLDSWDMVFKPENAAKLADCGITMLDAYDEITPTVLNYLGEDPKSLDTGLIQGKVADTLKAIRPYVRYFHSSQYINDLANGDVCLSVGWSGDISQAKTRAEEAGNGVEVMYIIPKEGAGLWTDMLAIPKDAMHVDNAHAFLNYLMQPEVMAGVTNYVWYPNAVTASKPLVDAAISGDPSIYPPEEVAAKLYTFPVYTPKADRAGSRMWTALKAGR</sequence>
<comment type="function">
    <text evidence="5">Required for the activity of the bacterial periplasmic transport system of putrescine.</text>
</comment>
<name>A0A4Z0LVA9_9GAMM</name>
<gene>
    <name evidence="6" type="ORF">E4634_20000</name>
</gene>
<reference evidence="6 7" key="1">
    <citation type="submission" date="2019-04" db="EMBL/GenBank/DDBJ databases">
        <title>Taxonomy of novel Haliea sp. from mangrove soil of West Coast of India.</title>
        <authorList>
            <person name="Verma A."/>
            <person name="Kumar P."/>
            <person name="Krishnamurthi S."/>
        </authorList>
    </citation>
    <scope>NUCLEOTIDE SEQUENCE [LARGE SCALE GENOMIC DNA]</scope>
    <source>
        <strain evidence="6 7">SAOS-164</strain>
    </source>
</reference>
<dbReference type="PANTHER" id="PTHR30222:SF12">
    <property type="entry name" value="NORSPERMIDINE SENSOR"/>
    <property type="match status" value="1"/>
</dbReference>
<keyword evidence="7" id="KW-1185">Reference proteome</keyword>
<dbReference type="InterPro" id="IPR001188">
    <property type="entry name" value="Sperm_putr-bd"/>
</dbReference>
<evidence type="ECO:0000256" key="4">
    <source>
        <dbReference type="ARBA" id="ARBA00022764"/>
    </source>
</evidence>
<keyword evidence="3" id="KW-0732">Signal</keyword>
<dbReference type="PANTHER" id="PTHR30222">
    <property type="entry name" value="SPERMIDINE/PUTRESCINE-BINDING PERIPLASMIC PROTEIN"/>
    <property type="match status" value="1"/>
</dbReference>
<evidence type="ECO:0000256" key="3">
    <source>
        <dbReference type="ARBA" id="ARBA00022729"/>
    </source>
</evidence>
<dbReference type="AlphaFoldDB" id="A0A4Z0LVA9"/>
<accession>A0A4Z0LVA9</accession>
<keyword evidence="2 5" id="KW-0813">Transport</keyword>
<evidence type="ECO:0000256" key="1">
    <source>
        <dbReference type="ARBA" id="ARBA00004418"/>
    </source>
</evidence>
<dbReference type="EMBL" id="SRLE01000016">
    <property type="protein sequence ID" value="TGD71137.1"/>
    <property type="molecule type" value="Genomic_DNA"/>
</dbReference>
<evidence type="ECO:0000256" key="2">
    <source>
        <dbReference type="ARBA" id="ARBA00022448"/>
    </source>
</evidence>
<dbReference type="PIRSF" id="PIRSF019574">
    <property type="entry name" value="Periplasmic_polyamine_BP"/>
    <property type="match status" value="1"/>
</dbReference>
<evidence type="ECO:0000313" key="6">
    <source>
        <dbReference type="EMBL" id="TGD71137.1"/>
    </source>
</evidence>
<dbReference type="GO" id="GO:0019808">
    <property type="term" value="F:polyamine binding"/>
    <property type="evidence" value="ECO:0007669"/>
    <property type="project" value="InterPro"/>
</dbReference>
<keyword evidence="4 5" id="KW-0574">Periplasm</keyword>
<proteinExistence type="inferred from homology"/>
<protein>
    <recommendedName>
        <fullName evidence="5">Putrescine-binding periplasmic protein</fullName>
    </recommendedName>
</protein>
<dbReference type="OrthoDB" id="9769319at2"/>
<comment type="similarity">
    <text evidence="5">Belongs to the bacterial solute-binding protein PotD/PotF family.</text>
</comment>
<dbReference type="Proteomes" id="UP000298050">
    <property type="component" value="Unassembled WGS sequence"/>
</dbReference>
<dbReference type="SUPFAM" id="SSF53850">
    <property type="entry name" value="Periplasmic binding protein-like II"/>
    <property type="match status" value="1"/>
</dbReference>
<comment type="subcellular location">
    <subcellularLocation>
        <location evidence="1 5">Periplasm</location>
    </subcellularLocation>
</comment>
<organism evidence="6 7">
    <name type="scientific">Mangrovimicrobium sediminis</name>
    <dbReference type="NCBI Taxonomy" id="2562682"/>
    <lineage>
        <taxon>Bacteria</taxon>
        <taxon>Pseudomonadati</taxon>
        <taxon>Pseudomonadota</taxon>
        <taxon>Gammaproteobacteria</taxon>
        <taxon>Cellvibrionales</taxon>
        <taxon>Halieaceae</taxon>
        <taxon>Mangrovimicrobium</taxon>
    </lineage>
</organism>
<comment type="caution">
    <text evidence="6">The sequence shown here is derived from an EMBL/GenBank/DDBJ whole genome shotgun (WGS) entry which is preliminary data.</text>
</comment>
<dbReference type="CDD" id="cd13659">
    <property type="entry name" value="PBP2_PotF"/>
    <property type="match status" value="1"/>
</dbReference>
<dbReference type="GO" id="GO:0015846">
    <property type="term" value="P:polyamine transport"/>
    <property type="evidence" value="ECO:0007669"/>
    <property type="project" value="InterPro"/>
</dbReference>
<evidence type="ECO:0000256" key="5">
    <source>
        <dbReference type="PIRNR" id="PIRNR019574"/>
    </source>
</evidence>
<evidence type="ECO:0000313" key="7">
    <source>
        <dbReference type="Proteomes" id="UP000298050"/>
    </source>
</evidence>
<dbReference type="Pfam" id="PF13416">
    <property type="entry name" value="SBP_bac_8"/>
    <property type="match status" value="1"/>
</dbReference>
<dbReference type="InterPro" id="IPR006059">
    <property type="entry name" value="SBP"/>
</dbReference>